<dbReference type="Proteomes" id="UP000260808">
    <property type="component" value="Unassembled WGS sequence"/>
</dbReference>
<dbReference type="AlphaFoldDB" id="A0A3E4V7T5"/>
<evidence type="ECO:0000313" key="2">
    <source>
        <dbReference type="Proteomes" id="UP000260808"/>
    </source>
</evidence>
<reference evidence="1 2" key="1">
    <citation type="submission" date="2018-08" db="EMBL/GenBank/DDBJ databases">
        <title>A genome reference for cultivated species of the human gut microbiota.</title>
        <authorList>
            <person name="Zou Y."/>
            <person name="Xue W."/>
            <person name="Luo G."/>
        </authorList>
    </citation>
    <scope>NUCLEOTIDE SEQUENCE [LARGE SCALE GENOMIC DNA]</scope>
    <source>
        <strain evidence="1 2">TF01-20-2</strain>
    </source>
</reference>
<protein>
    <submittedName>
        <fullName evidence="1">Uncharacterized protein</fullName>
    </submittedName>
</protein>
<sequence length="61" mass="7210">MKRLTVKQIERFIQTLESTERIDGDTETQKQGAISYLTNYRVRLEERGKKSVKLKEEEHGN</sequence>
<organism evidence="1 2">
    <name type="scientific">Mediterraneibacter gnavus</name>
    <name type="common">Ruminococcus gnavus</name>
    <dbReference type="NCBI Taxonomy" id="33038"/>
    <lineage>
        <taxon>Bacteria</taxon>
        <taxon>Bacillati</taxon>
        <taxon>Bacillota</taxon>
        <taxon>Clostridia</taxon>
        <taxon>Lachnospirales</taxon>
        <taxon>Lachnospiraceae</taxon>
        <taxon>Mediterraneibacter</taxon>
    </lineage>
</organism>
<gene>
    <name evidence="1" type="ORF">DXC31_06625</name>
</gene>
<evidence type="ECO:0000313" key="1">
    <source>
        <dbReference type="EMBL" id="RGM23554.1"/>
    </source>
</evidence>
<comment type="caution">
    <text evidence="1">The sequence shown here is derived from an EMBL/GenBank/DDBJ whole genome shotgun (WGS) entry which is preliminary data.</text>
</comment>
<dbReference type="EMBL" id="QSSX01000012">
    <property type="protein sequence ID" value="RGM23554.1"/>
    <property type="molecule type" value="Genomic_DNA"/>
</dbReference>
<proteinExistence type="predicted"/>
<name>A0A3E4V7T5_MEDGN</name>
<accession>A0A3E4V7T5</accession>